<dbReference type="RefSeq" id="WP_099200744.1">
    <property type="nucleotide sequence ID" value="NZ_JBIRXA010000001.1"/>
</dbReference>
<dbReference type="PANTHER" id="PTHR44103">
    <property type="entry name" value="PROPROTEIN CONVERTASE P"/>
    <property type="match status" value="1"/>
</dbReference>
<keyword evidence="2" id="KW-0645">Protease</keyword>
<evidence type="ECO:0000256" key="3">
    <source>
        <dbReference type="ARBA" id="ARBA00022729"/>
    </source>
</evidence>
<evidence type="ECO:0000256" key="5">
    <source>
        <dbReference type="ARBA" id="ARBA00022807"/>
    </source>
</evidence>
<sequence length="489" mass="50699">MAENAYLRKSAIGIALVCAITGGTVATATAAFAAPAPAPAASATATPAADNDKGGAGQGPRTPAHPRSSLVAGATKLAPKITRSEAIKRAKSWVGIGLSYNQGGSYKGYRTDCSGYVSMAWNLSDSLATPEFGPEGVTEKISKNELKAGDALLNPKPGNYGHIVLFEKWANSDHSAYWGYEFTGSGVHYREIPYTYFSGYDAGSYYPVRNKSVVDDGPSDPGMTQLTAGDLNADGKKDVVAVKVETGELFLYPGTGKSGLDMLGDRVEIGSGGWNGMKNLTVGDFNGDGKDDLVASKTETGELFLYPGTGKKSLEALGDRVLIGTGGWNGMNNLSAGDFNGDGKADIIASKNETGELFLYPGTANKGLDTLGSRTLIGTGGWNGMNKLAAGDFNKDGKPDLVATKTETGELFLYPGTGKAGLDTLGDRTQIGTGGWNGISDYAAADFTGDGIADLAAVDSDRGETGKLYLYKGNGKGLDGRTEIGTGGW</sequence>
<keyword evidence="3 7" id="KW-0732">Signal</keyword>
<comment type="similarity">
    <text evidence="1">Belongs to the peptidase C40 family.</text>
</comment>
<dbReference type="EMBL" id="NHZO01000151">
    <property type="protein sequence ID" value="PHQ50258.1"/>
    <property type="molecule type" value="Genomic_DNA"/>
</dbReference>
<evidence type="ECO:0000259" key="8">
    <source>
        <dbReference type="PROSITE" id="PS51935"/>
    </source>
</evidence>
<protein>
    <recommendedName>
        <fullName evidence="8">NlpC/P60 domain-containing protein</fullName>
    </recommendedName>
</protein>
<evidence type="ECO:0000256" key="7">
    <source>
        <dbReference type="SAM" id="SignalP"/>
    </source>
</evidence>
<dbReference type="Gene3D" id="2.130.10.130">
    <property type="entry name" value="Integrin alpha, N-terminal"/>
    <property type="match status" value="2"/>
</dbReference>
<accession>A0A2G1XG90</accession>
<feature type="signal peptide" evidence="7">
    <location>
        <begin position="1"/>
        <end position="33"/>
    </location>
</feature>
<keyword evidence="10" id="KW-1185">Reference proteome</keyword>
<keyword evidence="4" id="KW-0378">Hydrolase</keyword>
<keyword evidence="5" id="KW-0788">Thiol protease</keyword>
<gene>
    <name evidence="9" type="ORF">BLA24_22145</name>
</gene>
<proteinExistence type="inferred from homology"/>
<dbReference type="GO" id="GO:0008234">
    <property type="term" value="F:cysteine-type peptidase activity"/>
    <property type="evidence" value="ECO:0007669"/>
    <property type="project" value="UniProtKB-KW"/>
</dbReference>
<evidence type="ECO:0000313" key="9">
    <source>
        <dbReference type="EMBL" id="PHQ50258.1"/>
    </source>
</evidence>
<evidence type="ECO:0000256" key="4">
    <source>
        <dbReference type="ARBA" id="ARBA00022801"/>
    </source>
</evidence>
<comment type="caution">
    <text evidence="9">The sequence shown here is derived from an EMBL/GenBank/DDBJ whole genome shotgun (WGS) entry which is preliminary data.</text>
</comment>
<dbReference type="InterPro" id="IPR028994">
    <property type="entry name" value="Integrin_alpha_N"/>
</dbReference>
<dbReference type="InterPro" id="IPR000064">
    <property type="entry name" value="NLP_P60_dom"/>
</dbReference>
<dbReference type="InterPro" id="IPR013517">
    <property type="entry name" value="FG-GAP"/>
</dbReference>
<feature type="domain" description="NlpC/P60" evidence="8">
    <location>
        <begin position="80"/>
        <end position="212"/>
    </location>
</feature>
<dbReference type="PROSITE" id="PS51935">
    <property type="entry name" value="NLPC_P60"/>
    <property type="match status" value="1"/>
</dbReference>
<dbReference type="Pfam" id="PF13517">
    <property type="entry name" value="FG-GAP_3"/>
    <property type="match status" value="2"/>
</dbReference>
<dbReference type="InterPro" id="IPR038765">
    <property type="entry name" value="Papain-like_cys_pep_sf"/>
</dbReference>
<dbReference type="SUPFAM" id="SSF69318">
    <property type="entry name" value="Integrin alpha N-terminal domain"/>
    <property type="match status" value="1"/>
</dbReference>
<evidence type="ECO:0000256" key="2">
    <source>
        <dbReference type="ARBA" id="ARBA00022670"/>
    </source>
</evidence>
<dbReference type="GO" id="GO:0006508">
    <property type="term" value="P:proteolysis"/>
    <property type="evidence" value="ECO:0007669"/>
    <property type="project" value="UniProtKB-KW"/>
</dbReference>
<feature type="region of interest" description="Disordered" evidence="6">
    <location>
        <begin position="41"/>
        <end position="70"/>
    </location>
</feature>
<dbReference type="OrthoDB" id="9815928at2"/>
<evidence type="ECO:0000256" key="1">
    <source>
        <dbReference type="ARBA" id="ARBA00007074"/>
    </source>
</evidence>
<name>A0A2G1XG90_STRCJ</name>
<feature type="chain" id="PRO_5044380926" description="NlpC/P60 domain-containing protein" evidence="7">
    <location>
        <begin position="34"/>
        <end position="489"/>
    </location>
</feature>
<dbReference type="SUPFAM" id="SSF54001">
    <property type="entry name" value="Cysteine proteinases"/>
    <property type="match status" value="1"/>
</dbReference>
<evidence type="ECO:0000313" key="10">
    <source>
        <dbReference type="Proteomes" id="UP000222531"/>
    </source>
</evidence>
<dbReference type="PANTHER" id="PTHR44103:SF1">
    <property type="entry name" value="PROPROTEIN CONVERTASE P"/>
    <property type="match status" value="1"/>
</dbReference>
<evidence type="ECO:0000256" key="6">
    <source>
        <dbReference type="SAM" id="MobiDB-lite"/>
    </source>
</evidence>
<dbReference type="Proteomes" id="UP000222531">
    <property type="component" value="Unassembled WGS sequence"/>
</dbReference>
<dbReference type="AlphaFoldDB" id="A0A2G1XG90"/>
<organism evidence="9 10">
    <name type="scientific">Streptomyces cinnamoneus</name>
    <name type="common">Streptoverticillium cinnamoneum</name>
    <dbReference type="NCBI Taxonomy" id="53446"/>
    <lineage>
        <taxon>Bacteria</taxon>
        <taxon>Bacillati</taxon>
        <taxon>Actinomycetota</taxon>
        <taxon>Actinomycetes</taxon>
        <taxon>Kitasatosporales</taxon>
        <taxon>Streptomycetaceae</taxon>
        <taxon>Streptomyces</taxon>
        <taxon>Streptomyces cinnamoneus group</taxon>
    </lineage>
</organism>
<dbReference type="Gene3D" id="3.90.1720.10">
    <property type="entry name" value="endopeptidase domain like (from Nostoc punctiforme)"/>
    <property type="match status" value="1"/>
</dbReference>
<reference evidence="9 10" key="1">
    <citation type="journal article" date="2017" name="Biochemistry">
        <title>Identification of the Biosynthetic Pathway for the Antibiotic Bicyclomycin.</title>
        <authorList>
            <person name="Patteson J."/>
            <person name="Cai W."/>
            <person name="Johnson R.A."/>
            <person name="Santa Maria K."/>
            <person name="Li B."/>
        </authorList>
    </citation>
    <scope>NUCLEOTIDE SEQUENCE [LARGE SCALE GENOMIC DNA]</scope>
    <source>
        <strain evidence="9 10">ATCC 21532</strain>
    </source>
</reference>